<dbReference type="EMBL" id="LR828254">
    <property type="protein sequence ID" value="CAD0363123.1"/>
    <property type="molecule type" value="Genomic_DNA"/>
</dbReference>
<keyword evidence="5" id="KW-0614">Plasmid</keyword>
<dbReference type="Pfam" id="PF00589">
    <property type="entry name" value="Phage_integrase"/>
    <property type="match status" value="1"/>
</dbReference>
<feature type="compositionally biased region" description="Basic and acidic residues" evidence="3">
    <location>
        <begin position="1"/>
        <end position="16"/>
    </location>
</feature>
<evidence type="ECO:0000313" key="5">
    <source>
        <dbReference type="EMBL" id="CAD0363126.1"/>
    </source>
</evidence>
<keyword evidence="1" id="KW-0238">DNA-binding</keyword>
<dbReference type="GO" id="GO:0003677">
    <property type="term" value="F:DNA binding"/>
    <property type="evidence" value="ECO:0007669"/>
    <property type="project" value="UniProtKB-KW"/>
</dbReference>
<evidence type="ECO:0000256" key="1">
    <source>
        <dbReference type="ARBA" id="ARBA00023125"/>
    </source>
</evidence>
<sequence length="414" mass="46837">MTSKQDATERPEAAEGRRKRTRAKSPFMSTVEGVPVVAAVQTALEALPAPHDGKLELVDLPVQVPGVRFELTIEQLTHAQAIFRDLFTHEIQPYADNSRKSIRTDWRHWIAFCAERDRVCMPVQLDDLIEFMNSLIAAGYKRSTLEHLLFTLKLASRLWSCSCATDTLQFRWYWRQQCREQLTARKHQAPALNVETVDDVVEAPISASGLAGLLELRDMVYVAVSYDLLGRASEMVRLRWSDVHFDADVEGGATCTISRSKTDQQGAGVTLYLTPRSAQLLLTWQTQRLIAENYLWPAARNEYSNNPYIFHRLPRHRLFEPAPAADAKRLRWDTHLCVREADRIIKRATGEQLSAHSARVGAAQDMTRAGMDLAAIMQAGRWKTPTMPARYAENELATRAGKNRQKALAKLRSS</sequence>
<dbReference type="SUPFAM" id="SSF47823">
    <property type="entry name" value="lambda integrase-like, N-terminal domain"/>
    <property type="match status" value="1"/>
</dbReference>
<protein>
    <submittedName>
        <fullName evidence="5">Integrase</fullName>
    </submittedName>
</protein>
<dbReference type="InterPro" id="IPR052925">
    <property type="entry name" value="Phage_Integrase-like_Recomb"/>
</dbReference>
<proteinExistence type="predicted"/>
<name>A0A6V7FHB5_9XANT</name>
<organism evidence="5">
    <name type="scientific">Xanthomonas hortorum pv. gardneri</name>
    <dbReference type="NCBI Taxonomy" id="2754056"/>
    <lineage>
        <taxon>Bacteria</taxon>
        <taxon>Pseudomonadati</taxon>
        <taxon>Pseudomonadota</taxon>
        <taxon>Gammaproteobacteria</taxon>
        <taxon>Lysobacterales</taxon>
        <taxon>Lysobacteraceae</taxon>
        <taxon>Xanthomonas</taxon>
    </lineage>
</organism>
<evidence type="ECO:0000259" key="4">
    <source>
        <dbReference type="PROSITE" id="PS51898"/>
    </source>
</evidence>
<dbReference type="EMBL" id="LR828254">
    <property type="protein sequence ID" value="CAD0363126.1"/>
    <property type="molecule type" value="Genomic_DNA"/>
</dbReference>
<dbReference type="InterPro" id="IPR002104">
    <property type="entry name" value="Integrase_catalytic"/>
</dbReference>
<accession>A0A6V7FHB5</accession>
<dbReference type="AlphaFoldDB" id="A0A6V7FHB5"/>
<dbReference type="RefSeq" id="WP_229013522.1">
    <property type="nucleotide sequence ID" value="NZ_CP018729.1"/>
</dbReference>
<dbReference type="PANTHER" id="PTHR34605:SF4">
    <property type="entry name" value="DNA ADENINE METHYLTRANSFERASE"/>
    <property type="match status" value="1"/>
</dbReference>
<dbReference type="Gene3D" id="1.10.150.130">
    <property type="match status" value="1"/>
</dbReference>
<dbReference type="PANTHER" id="PTHR34605">
    <property type="entry name" value="PHAGE_INTEGRASE DOMAIN-CONTAINING PROTEIN"/>
    <property type="match status" value="1"/>
</dbReference>
<evidence type="ECO:0000256" key="2">
    <source>
        <dbReference type="ARBA" id="ARBA00023172"/>
    </source>
</evidence>
<dbReference type="Gene3D" id="1.10.443.10">
    <property type="entry name" value="Intergrase catalytic core"/>
    <property type="match status" value="1"/>
</dbReference>
<dbReference type="SUPFAM" id="SSF56349">
    <property type="entry name" value="DNA breaking-rejoining enzymes"/>
    <property type="match status" value="1"/>
</dbReference>
<reference evidence="5" key="1">
    <citation type="submission" date="2020-07" db="EMBL/GenBank/DDBJ databases">
        <authorList>
            <person name="Pothier F. J."/>
        </authorList>
    </citation>
    <scope>NUCLEOTIDE SEQUENCE [LARGE SCALE GENOMIC DNA]</scope>
    <source>
        <plasmid evidence="5">CFBP8129_p211</plasmid>
    </source>
</reference>
<evidence type="ECO:0000256" key="3">
    <source>
        <dbReference type="SAM" id="MobiDB-lite"/>
    </source>
</evidence>
<dbReference type="GO" id="GO:0006310">
    <property type="term" value="P:DNA recombination"/>
    <property type="evidence" value="ECO:0007669"/>
    <property type="project" value="UniProtKB-KW"/>
</dbReference>
<geneLocation type="plasmid" evidence="5">
    <name>CFBP8129_p211</name>
</geneLocation>
<dbReference type="GO" id="GO:0015074">
    <property type="term" value="P:DNA integration"/>
    <property type="evidence" value="ECO:0007669"/>
    <property type="project" value="InterPro"/>
</dbReference>
<dbReference type="PROSITE" id="PS51898">
    <property type="entry name" value="TYR_RECOMBINASE"/>
    <property type="match status" value="1"/>
</dbReference>
<dbReference type="InterPro" id="IPR010998">
    <property type="entry name" value="Integrase_recombinase_N"/>
</dbReference>
<gene>
    <name evidence="5" type="ORF">CFBP8129_46880</name>
</gene>
<dbReference type="InterPro" id="IPR011010">
    <property type="entry name" value="DNA_brk_join_enz"/>
</dbReference>
<dbReference type="InterPro" id="IPR013762">
    <property type="entry name" value="Integrase-like_cat_sf"/>
</dbReference>
<keyword evidence="2" id="KW-0233">DNA recombination</keyword>
<feature type="region of interest" description="Disordered" evidence="3">
    <location>
        <begin position="1"/>
        <end position="25"/>
    </location>
</feature>
<feature type="domain" description="Tyr recombinase" evidence="4">
    <location>
        <begin position="187"/>
        <end position="410"/>
    </location>
</feature>